<dbReference type="Proteomes" id="UP000076858">
    <property type="component" value="Unassembled WGS sequence"/>
</dbReference>
<evidence type="ECO:0000313" key="1">
    <source>
        <dbReference type="EMBL" id="KZR95712.1"/>
    </source>
</evidence>
<gene>
    <name evidence="1" type="ORF">APZ42_010371</name>
</gene>
<organism evidence="1 2">
    <name type="scientific">Daphnia magna</name>
    <dbReference type="NCBI Taxonomy" id="35525"/>
    <lineage>
        <taxon>Eukaryota</taxon>
        <taxon>Metazoa</taxon>
        <taxon>Ecdysozoa</taxon>
        <taxon>Arthropoda</taxon>
        <taxon>Crustacea</taxon>
        <taxon>Branchiopoda</taxon>
        <taxon>Diplostraca</taxon>
        <taxon>Cladocera</taxon>
        <taxon>Anomopoda</taxon>
        <taxon>Daphniidae</taxon>
        <taxon>Daphnia</taxon>
    </lineage>
</organism>
<name>A0A164DF37_9CRUS</name>
<protein>
    <submittedName>
        <fullName evidence="1">Uncharacterized protein</fullName>
    </submittedName>
</protein>
<feature type="non-terminal residue" evidence="1">
    <location>
        <position position="1"/>
    </location>
</feature>
<dbReference type="EMBL" id="LRGB01027486">
    <property type="protein sequence ID" value="KZR95712.1"/>
    <property type="molecule type" value="Genomic_DNA"/>
</dbReference>
<proteinExistence type="predicted"/>
<evidence type="ECO:0000313" key="2">
    <source>
        <dbReference type="Proteomes" id="UP000076858"/>
    </source>
</evidence>
<dbReference type="AlphaFoldDB" id="A0A164DF37"/>
<accession>A0A164DF37</accession>
<comment type="caution">
    <text evidence="1">The sequence shown here is derived from an EMBL/GenBank/DDBJ whole genome shotgun (WGS) entry which is preliminary data.</text>
</comment>
<sequence>EFESQLTYEIGFQNQRGSQLGDKVLFSTALSRTVVLNDLHAYVDMYKNYQLYLQFYYYYSLRAFIF</sequence>
<reference evidence="1 2" key="1">
    <citation type="submission" date="2016-03" db="EMBL/GenBank/DDBJ databases">
        <title>EvidentialGene: Evidence-directed Construction of Genes on Genomes.</title>
        <authorList>
            <person name="Gilbert D.G."/>
            <person name="Choi J.-H."/>
            <person name="Mockaitis K."/>
            <person name="Colbourne J."/>
            <person name="Pfrender M."/>
        </authorList>
    </citation>
    <scope>NUCLEOTIDE SEQUENCE [LARGE SCALE GENOMIC DNA]</scope>
    <source>
        <strain evidence="1 2">Xinb3</strain>
        <tissue evidence="1">Complete organism</tissue>
    </source>
</reference>
<keyword evidence="2" id="KW-1185">Reference proteome</keyword>